<evidence type="ECO:0000313" key="4">
    <source>
        <dbReference type="EMBL" id="WFL76693.1"/>
    </source>
</evidence>
<feature type="transmembrane region" description="Helical" evidence="1">
    <location>
        <begin position="179"/>
        <end position="200"/>
    </location>
</feature>
<accession>A0ABY8FNU8</accession>
<feature type="transmembrane region" description="Helical" evidence="1">
    <location>
        <begin position="153"/>
        <end position="173"/>
    </location>
</feature>
<dbReference type="SUPFAM" id="SSF141868">
    <property type="entry name" value="EAL domain-like"/>
    <property type="match status" value="1"/>
</dbReference>
<dbReference type="RefSeq" id="WP_278015454.1">
    <property type="nucleotide sequence ID" value="NZ_CP121106.1"/>
</dbReference>
<reference evidence="4 5" key="1">
    <citation type="submission" date="2023-03" db="EMBL/GenBank/DDBJ databases">
        <title>Altererythrobacter sp. CAU 1644 isolated from sand.</title>
        <authorList>
            <person name="Kim W."/>
        </authorList>
    </citation>
    <scope>NUCLEOTIDE SEQUENCE [LARGE SCALE GENOMIC DNA]</scope>
    <source>
        <strain evidence="4 5">CAU 1644</strain>
    </source>
</reference>
<sequence length="654" mass="71201">MNRSGTLKAMRGLFSSRSRSDKLSARVQRTLVTTLYTQPGSLAIGAINGIASTAIAAWVSGLDLLYVGCIILTVIAVARVTAALGLSPDQQGTSTRKLELIYEVGAFSYAFVLGGIAAVTLYAEASAEVEVLMVANATCYGVGICARNAGRPSIAMGQLTLVCLPIMAVALWIGTLSFLALFATMLLLIPAMASITLNVFKVLRDSIAAAETSAKLADKMQILARTDVVTGLANRAGLNHAMTEMMMGLDADARVAMFWIDLDRFKEVNDLLGHTIGDRVLTEVARRLREVAPEDATIARFGGDEFVLFCRVTDRRESERLASEFHAEIMRPIRLDGDRLEVRASLGVALLPDDATDVDTLMQNADQALYHAKIGGRAQTRFFDVTMTRDLVRRREIEDELRQAIQRDELSIFFQPIVDLETGRIRSFEALVRWFHPEKGELRPDEFIPVAEESGVIVTLGNWITAQAARTAAQWPEDVTVAVNLSPLQIRAPGAALGILNALREAGLPASRLELEVTESLFIEDSDATALFIEELSAKGVRFALDDFGTGYSSLGYINSYPFKKIKVDRSFVSGPNVGLKSDAIIRAVAEMGSTLEMEIVAEGLETIEQVQAVRDAGCTLGQGYYFSRAVPDYLAAMLLSRERETGIPSRKTA</sequence>
<evidence type="ECO:0000313" key="5">
    <source>
        <dbReference type="Proteomes" id="UP001215827"/>
    </source>
</evidence>
<keyword evidence="1" id="KW-0812">Transmembrane</keyword>
<feature type="transmembrane region" description="Helical" evidence="1">
    <location>
        <begin position="100"/>
        <end position="123"/>
    </location>
</feature>
<dbReference type="SUPFAM" id="SSF55073">
    <property type="entry name" value="Nucleotide cyclase"/>
    <property type="match status" value="1"/>
</dbReference>
<dbReference type="SMART" id="SM00267">
    <property type="entry name" value="GGDEF"/>
    <property type="match status" value="1"/>
</dbReference>
<feature type="transmembrane region" description="Helical" evidence="1">
    <location>
        <begin position="39"/>
        <end position="59"/>
    </location>
</feature>
<dbReference type="InterPro" id="IPR035919">
    <property type="entry name" value="EAL_sf"/>
</dbReference>
<protein>
    <submittedName>
        <fullName evidence="4">EAL domain-containing protein</fullName>
    </submittedName>
</protein>
<dbReference type="CDD" id="cd01948">
    <property type="entry name" value="EAL"/>
    <property type="match status" value="1"/>
</dbReference>
<dbReference type="InterPro" id="IPR000160">
    <property type="entry name" value="GGDEF_dom"/>
</dbReference>
<gene>
    <name evidence="4" type="ORF">P7228_11880</name>
</gene>
<evidence type="ECO:0000259" key="2">
    <source>
        <dbReference type="PROSITE" id="PS50883"/>
    </source>
</evidence>
<evidence type="ECO:0000256" key="1">
    <source>
        <dbReference type="SAM" id="Phobius"/>
    </source>
</evidence>
<dbReference type="Gene3D" id="3.20.20.450">
    <property type="entry name" value="EAL domain"/>
    <property type="match status" value="1"/>
</dbReference>
<evidence type="ECO:0000259" key="3">
    <source>
        <dbReference type="PROSITE" id="PS50887"/>
    </source>
</evidence>
<feature type="transmembrane region" description="Helical" evidence="1">
    <location>
        <begin position="65"/>
        <end position="88"/>
    </location>
</feature>
<dbReference type="InterPro" id="IPR043128">
    <property type="entry name" value="Rev_trsase/Diguanyl_cyclase"/>
</dbReference>
<dbReference type="Pfam" id="PF00990">
    <property type="entry name" value="GGDEF"/>
    <property type="match status" value="1"/>
</dbReference>
<keyword evidence="1" id="KW-0472">Membrane</keyword>
<dbReference type="EMBL" id="CP121106">
    <property type="protein sequence ID" value="WFL76693.1"/>
    <property type="molecule type" value="Genomic_DNA"/>
</dbReference>
<dbReference type="SMART" id="SM00052">
    <property type="entry name" value="EAL"/>
    <property type="match status" value="1"/>
</dbReference>
<dbReference type="PANTHER" id="PTHR44757">
    <property type="entry name" value="DIGUANYLATE CYCLASE DGCP"/>
    <property type="match status" value="1"/>
</dbReference>
<dbReference type="InterPro" id="IPR029787">
    <property type="entry name" value="Nucleotide_cyclase"/>
</dbReference>
<feature type="domain" description="GGDEF" evidence="3">
    <location>
        <begin position="253"/>
        <end position="385"/>
    </location>
</feature>
<name>A0ABY8FNU8_9SPHN</name>
<keyword evidence="1" id="KW-1133">Transmembrane helix</keyword>
<feature type="domain" description="EAL" evidence="2">
    <location>
        <begin position="394"/>
        <end position="644"/>
    </location>
</feature>
<dbReference type="NCBIfam" id="TIGR00254">
    <property type="entry name" value="GGDEF"/>
    <property type="match status" value="1"/>
</dbReference>
<dbReference type="Pfam" id="PF00563">
    <property type="entry name" value="EAL"/>
    <property type="match status" value="1"/>
</dbReference>
<organism evidence="4 5">
    <name type="scientific">Altererythrobacter arenosus</name>
    <dbReference type="NCBI Taxonomy" id="3032592"/>
    <lineage>
        <taxon>Bacteria</taxon>
        <taxon>Pseudomonadati</taxon>
        <taxon>Pseudomonadota</taxon>
        <taxon>Alphaproteobacteria</taxon>
        <taxon>Sphingomonadales</taxon>
        <taxon>Erythrobacteraceae</taxon>
        <taxon>Altererythrobacter</taxon>
    </lineage>
</organism>
<dbReference type="PROSITE" id="PS50887">
    <property type="entry name" value="GGDEF"/>
    <property type="match status" value="1"/>
</dbReference>
<dbReference type="CDD" id="cd01949">
    <property type="entry name" value="GGDEF"/>
    <property type="match status" value="1"/>
</dbReference>
<keyword evidence="5" id="KW-1185">Reference proteome</keyword>
<dbReference type="PANTHER" id="PTHR44757:SF2">
    <property type="entry name" value="BIOFILM ARCHITECTURE MAINTENANCE PROTEIN MBAA"/>
    <property type="match status" value="1"/>
</dbReference>
<proteinExistence type="predicted"/>
<dbReference type="PROSITE" id="PS50883">
    <property type="entry name" value="EAL"/>
    <property type="match status" value="1"/>
</dbReference>
<dbReference type="InterPro" id="IPR001633">
    <property type="entry name" value="EAL_dom"/>
</dbReference>
<dbReference type="InterPro" id="IPR052155">
    <property type="entry name" value="Biofilm_reg_signaling"/>
</dbReference>
<dbReference type="Proteomes" id="UP001215827">
    <property type="component" value="Chromosome"/>
</dbReference>
<dbReference type="Gene3D" id="3.30.70.270">
    <property type="match status" value="1"/>
</dbReference>